<evidence type="ECO:0000313" key="1">
    <source>
        <dbReference type="EMBL" id="QJA62547.1"/>
    </source>
</evidence>
<dbReference type="EMBL" id="MT141474">
    <property type="protein sequence ID" value="QJA62547.1"/>
    <property type="molecule type" value="Genomic_DNA"/>
</dbReference>
<reference evidence="1" key="1">
    <citation type="submission" date="2020-03" db="EMBL/GenBank/DDBJ databases">
        <title>The deep terrestrial virosphere.</title>
        <authorList>
            <person name="Holmfeldt K."/>
            <person name="Nilsson E."/>
            <person name="Simone D."/>
            <person name="Lopez-Fernandez M."/>
            <person name="Wu X."/>
            <person name="de Brujin I."/>
            <person name="Lundin D."/>
            <person name="Andersson A."/>
            <person name="Bertilsson S."/>
            <person name="Dopson M."/>
        </authorList>
    </citation>
    <scope>NUCLEOTIDE SEQUENCE</scope>
    <source>
        <strain evidence="1">MM415B00764</strain>
    </source>
</reference>
<sequence>MAATDLEAAMLGELHRIRCLLESLVAPTYETKVVAVPIPVKVSRAKALDLARRMYADWEVEHAEVEVGIAPTDELPNGRCAVVWFRRLKWGGYPHDLTATHIPAAAPAAREPVERAELSEDESPVPENLSVELLTVADACKRFAMARHQVQKAMNSGELPCLKVPPTIHNARNPNPLGREYEYRLRVDDVQRWFDEVYSKLPPPKPRGRKARR</sequence>
<gene>
    <name evidence="1" type="ORF">MM415B00764_0013</name>
</gene>
<protein>
    <submittedName>
        <fullName evidence="1">Putative DNA binding, helix-turn-helix domain containing protein</fullName>
    </submittedName>
</protein>
<name>A0A6M3IZX2_9ZZZZ</name>
<proteinExistence type="predicted"/>
<organism evidence="1">
    <name type="scientific">viral metagenome</name>
    <dbReference type="NCBI Taxonomy" id="1070528"/>
    <lineage>
        <taxon>unclassified sequences</taxon>
        <taxon>metagenomes</taxon>
        <taxon>organismal metagenomes</taxon>
    </lineage>
</organism>
<dbReference type="AlphaFoldDB" id="A0A6M3IZX2"/>
<accession>A0A6M3IZX2</accession>